<protein>
    <submittedName>
        <fullName evidence="4">Response regulator</fullName>
    </submittedName>
</protein>
<dbReference type="Gene3D" id="3.40.50.2300">
    <property type="match status" value="1"/>
</dbReference>
<gene>
    <name evidence="4" type="ORF">GTH32_03445</name>
</gene>
<keyword evidence="5" id="KW-1185">Reference proteome</keyword>
<feature type="domain" description="Response regulatory" evidence="3">
    <location>
        <begin position="4"/>
        <end position="119"/>
    </location>
</feature>
<evidence type="ECO:0000256" key="2">
    <source>
        <dbReference type="PROSITE-ProRule" id="PRU00169"/>
    </source>
</evidence>
<dbReference type="Proteomes" id="UP000470213">
    <property type="component" value="Unassembled WGS sequence"/>
</dbReference>
<evidence type="ECO:0000313" key="5">
    <source>
        <dbReference type="Proteomes" id="UP000470213"/>
    </source>
</evidence>
<proteinExistence type="predicted"/>
<dbReference type="Pfam" id="PF00072">
    <property type="entry name" value="Response_reg"/>
    <property type="match status" value="1"/>
</dbReference>
<dbReference type="InterPro" id="IPR011006">
    <property type="entry name" value="CheY-like_superfamily"/>
</dbReference>
<dbReference type="RefSeq" id="WP_163083843.1">
    <property type="nucleotide sequence ID" value="NZ_JAAAWN010000003.1"/>
</dbReference>
<organism evidence="4 5">
    <name type="scientific">Alteromonas profundi</name>
    <dbReference type="NCBI Taxonomy" id="2696062"/>
    <lineage>
        <taxon>Bacteria</taxon>
        <taxon>Pseudomonadati</taxon>
        <taxon>Pseudomonadota</taxon>
        <taxon>Gammaproteobacteria</taxon>
        <taxon>Alteromonadales</taxon>
        <taxon>Alteromonadaceae</taxon>
        <taxon>Alteromonas/Salinimonas group</taxon>
        <taxon>Alteromonas</taxon>
    </lineage>
</organism>
<dbReference type="PROSITE" id="PS50110">
    <property type="entry name" value="RESPONSE_REGULATORY"/>
    <property type="match status" value="1"/>
</dbReference>
<dbReference type="InterPro" id="IPR001789">
    <property type="entry name" value="Sig_transdc_resp-reg_receiver"/>
</dbReference>
<dbReference type="SUPFAM" id="SSF52172">
    <property type="entry name" value="CheY-like"/>
    <property type="match status" value="1"/>
</dbReference>
<accession>A0A7X5LJ09</accession>
<dbReference type="InterPro" id="IPR050595">
    <property type="entry name" value="Bact_response_regulator"/>
</dbReference>
<dbReference type="PANTHER" id="PTHR44591">
    <property type="entry name" value="STRESS RESPONSE REGULATOR PROTEIN 1"/>
    <property type="match status" value="1"/>
</dbReference>
<evidence type="ECO:0000256" key="1">
    <source>
        <dbReference type="ARBA" id="ARBA00022553"/>
    </source>
</evidence>
<dbReference type="CDD" id="cd17593">
    <property type="entry name" value="REC_CheC-like"/>
    <property type="match status" value="1"/>
</dbReference>
<reference evidence="4 5" key="1">
    <citation type="submission" date="2020-01" db="EMBL/GenBank/DDBJ databases">
        <authorList>
            <person name="Chen J."/>
            <person name="Zhu S."/>
            <person name="Yang J."/>
        </authorList>
    </citation>
    <scope>NUCLEOTIDE SEQUENCE [LARGE SCALE GENOMIC DNA]</scope>
    <source>
        <strain evidence="4 5">345S023</strain>
    </source>
</reference>
<keyword evidence="1 2" id="KW-0597">Phosphoprotein</keyword>
<dbReference type="EMBL" id="JAAAWN010000003">
    <property type="protein sequence ID" value="NDV90248.1"/>
    <property type="molecule type" value="Genomic_DNA"/>
</dbReference>
<feature type="modified residue" description="4-aspartylphosphate" evidence="2">
    <location>
        <position position="54"/>
    </location>
</feature>
<dbReference type="AlphaFoldDB" id="A0A7X5LJ09"/>
<comment type="caution">
    <text evidence="4">The sequence shown here is derived from an EMBL/GenBank/DDBJ whole genome shotgun (WGS) entry which is preliminary data.</text>
</comment>
<evidence type="ECO:0000313" key="4">
    <source>
        <dbReference type="EMBL" id="NDV90248.1"/>
    </source>
</evidence>
<evidence type="ECO:0000259" key="3">
    <source>
        <dbReference type="PROSITE" id="PS50110"/>
    </source>
</evidence>
<name>A0A7X5LJ09_9ALTE</name>
<dbReference type="SMART" id="SM00448">
    <property type="entry name" value="REC"/>
    <property type="match status" value="1"/>
</dbReference>
<dbReference type="PANTHER" id="PTHR44591:SF24">
    <property type="entry name" value="PROTEIN-GLUTAMATE METHYLESTERASE_PROTEIN-GLUTAMINE GLUTAMINASE 1"/>
    <property type="match status" value="1"/>
</dbReference>
<sequence length="128" mass="14038">MGFDILICDDSALARKIAKRNLPEGLAGTIYEASNGLDALNILASQRIDLVLLDLTMPVLDGIGVLEEMKVRKVEAFVIVISGDIQPAKQQRVKELNALAFLKKPLQTEQLVDTLKRYGFLLPDSCLG</sequence>
<dbReference type="GO" id="GO:0000160">
    <property type="term" value="P:phosphorelay signal transduction system"/>
    <property type="evidence" value="ECO:0007669"/>
    <property type="project" value="InterPro"/>
</dbReference>